<dbReference type="Pfam" id="PF13191">
    <property type="entry name" value="AAA_16"/>
    <property type="match status" value="1"/>
</dbReference>
<dbReference type="InterPro" id="IPR041664">
    <property type="entry name" value="AAA_16"/>
</dbReference>
<evidence type="ECO:0000313" key="2">
    <source>
        <dbReference type="EMBL" id="HFM97964.1"/>
    </source>
</evidence>
<dbReference type="AlphaFoldDB" id="A0A7C3KD28"/>
<evidence type="ECO:0000259" key="1">
    <source>
        <dbReference type="Pfam" id="PF13191"/>
    </source>
</evidence>
<comment type="caution">
    <text evidence="2">The sequence shown here is derived from an EMBL/GenBank/DDBJ whole genome shotgun (WGS) entry which is preliminary data.</text>
</comment>
<dbReference type="Gene3D" id="3.40.50.300">
    <property type="entry name" value="P-loop containing nucleotide triphosphate hydrolases"/>
    <property type="match status" value="1"/>
</dbReference>
<keyword evidence="2" id="KW-0547">Nucleotide-binding</keyword>
<proteinExistence type="predicted"/>
<keyword evidence="2" id="KW-0067">ATP-binding</keyword>
<gene>
    <name evidence="2" type="ORF">ENR64_09405</name>
</gene>
<reference evidence="2" key="1">
    <citation type="journal article" date="2020" name="mSystems">
        <title>Genome- and Community-Level Interaction Insights into Carbon Utilization and Element Cycling Functions of Hydrothermarchaeota in Hydrothermal Sediment.</title>
        <authorList>
            <person name="Zhou Z."/>
            <person name="Liu Y."/>
            <person name="Xu W."/>
            <person name="Pan J."/>
            <person name="Luo Z.H."/>
            <person name="Li M."/>
        </authorList>
    </citation>
    <scope>NUCLEOTIDE SEQUENCE [LARGE SCALE GENOMIC DNA]</scope>
    <source>
        <strain evidence="2">SpSt-418</strain>
    </source>
</reference>
<name>A0A7C3KD28_9CYAN</name>
<dbReference type="SUPFAM" id="SSF52540">
    <property type="entry name" value="P-loop containing nucleoside triphosphate hydrolases"/>
    <property type="match status" value="1"/>
</dbReference>
<dbReference type="EMBL" id="DSRU01000130">
    <property type="protein sequence ID" value="HFM97964.1"/>
    <property type="molecule type" value="Genomic_DNA"/>
</dbReference>
<organism evidence="2">
    <name type="scientific">Oscillatoriales cyanobacterium SpSt-418</name>
    <dbReference type="NCBI Taxonomy" id="2282169"/>
    <lineage>
        <taxon>Bacteria</taxon>
        <taxon>Bacillati</taxon>
        <taxon>Cyanobacteriota</taxon>
        <taxon>Cyanophyceae</taxon>
        <taxon>Oscillatoriophycideae</taxon>
        <taxon>Oscillatoriales</taxon>
    </lineage>
</organism>
<accession>A0A7C3KD28</accession>
<dbReference type="GO" id="GO:0005524">
    <property type="term" value="F:ATP binding"/>
    <property type="evidence" value="ECO:0007669"/>
    <property type="project" value="UniProtKB-KW"/>
</dbReference>
<protein>
    <submittedName>
        <fullName evidence="2">ATP-binding protein</fullName>
    </submittedName>
</protein>
<sequence length="666" mass="75588">MATIDQILRQAANPFDPATFKPGNFWQENPAVNPTVDTIHQEALGAIATLLGQVNDDHKTRTLLLLGDSGSGKSHLLGRLKQTLNAKAFFVYIGPWADSTYIWRHILRQTVDSLIQVPEGQQESQLLLWLKSLSIFQKKTLMDRLLGDRKAFIRQLRETYKTSIYNANEFFGVLFDLLNPELQLTACDWLRGDDLDEEDLRLIRVKNSIDSEDAAQKILENFGRIATETQPIVLCFDNLDGIPRTPEGFIDLQALFNVNSTIHNEKLQGFLLLISVITNTWIENSKRIQPADKARIDTTVSLRPINLTQAEGLLQVRLAHLYAKASPPPPPIYPFSKEGIEQSFPGGKTKPRNVLELGRRLFIEYKAGNQTISDPYAIFKLVWLKELQKSEQKIARIRQLASPELVQMLREALVALGAEDVRSRFLPSPSYFIYSFSFQIAGKGDRTGVVWTEEPNSTSFYHIMKACQKALEVELCQNLVFIRAEKLPRNSTKGYQLFAEIFKRGTHTFLLPSLETVHQLLTFYNLLNSARSKDLVIAGKTPTPEEYFALVRESQILQECELLQALLNPAKVVKKKRIISTKNAKQAALPEIDFAEVNEFLFNFVKINAFLGLQTLIQNTLEQFPHIDRADVEKQIHELVEQKKIQFIDPNAPPEAQLVCLVPQAK</sequence>
<dbReference type="InterPro" id="IPR027417">
    <property type="entry name" value="P-loop_NTPase"/>
</dbReference>
<feature type="domain" description="Orc1-like AAA ATPase" evidence="1">
    <location>
        <begin position="43"/>
        <end position="242"/>
    </location>
</feature>